<proteinExistence type="predicted"/>
<dbReference type="PATRIC" id="fig|1218565.3.peg.729"/>
<evidence type="ECO:0000313" key="1">
    <source>
        <dbReference type="EMBL" id="EMJ97016.1"/>
    </source>
</evidence>
<dbReference type="AlphaFoldDB" id="M6D2V6"/>
<dbReference type="Proteomes" id="UP000011988">
    <property type="component" value="Unassembled WGS sequence"/>
</dbReference>
<sequence length="207" mass="23586">MTQITRFCSLPLRLVVYKIGIFQFLELQKDFPSNAWKPFVNQILDYNCVSDRSGNPATQHELNSETGIYIKLEMVRCRLKRRARPDAKRRGTPLTSDPYLLTSKIDAMGVLAEAQYQVARDAYYSKAENYTKQIGVGNEDKIAVKVDAKVVLQEREKFASDLLKKITRTTNGETIAYNVETNIYSAEPTPKVASWVRKTGMPLEKVK</sequence>
<accession>M6D2V6</accession>
<name>M6D2V6_9LEPT</name>
<gene>
    <name evidence="1" type="ORF">LEP1GSC194_2873</name>
</gene>
<reference evidence="1 2" key="1">
    <citation type="submission" date="2013-01" db="EMBL/GenBank/DDBJ databases">
        <authorList>
            <person name="Harkins D.M."/>
            <person name="Durkin A.S."/>
            <person name="Brinkac L.M."/>
            <person name="Haft D.H."/>
            <person name="Selengut J.D."/>
            <person name="Sanka R."/>
            <person name="DePew J."/>
            <person name="Purushe J."/>
            <person name="Galloway R.L."/>
            <person name="Vinetz J.M."/>
            <person name="Sutton G.G."/>
            <person name="Nierman W.C."/>
            <person name="Fouts D.E."/>
        </authorList>
    </citation>
    <scope>NUCLEOTIDE SEQUENCE [LARGE SCALE GENOMIC DNA]</scope>
    <source>
        <strain evidence="1 2">79601</strain>
    </source>
</reference>
<protein>
    <submittedName>
        <fullName evidence="1">Uncharacterized protein</fullName>
    </submittedName>
</protein>
<evidence type="ECO:0000313" key="2">
    <source>
        <dbReference type="Proteomes" id="UP000011988"/>
    </source>
</evidence>
<comment type="caution">
    <text evidence="1">The sequence shown here is derived from an EMBL/GenBank/DDBJ whole genome shotgun (WGS) entry which is preliminary data.</text>
</comment>
<dbReference type="EMBL" id="ANIK01000013">
    <property type="protein sequence ID" value="EMJ97016.1"/>
    <property type="molecule type" value="Genomic_DNA"/>
</dbReference>
<organism evidence="1 2">
    <name type="scientific">Leptospira alstonii serovar Sichuan str. 79601</name>
    <dbReference type="NCBI Taxonomy" id="1218565"/>
    <lineage>
        <taxon>Bacteria</taxon>
        <taxon>Pseudomonadati</taxon>
        <taxon>Spirochaetota</taxon>
        <taxon>Spirochaetia</taxon>
        <taxon>Leptospirales</taxon>
        <taxon>Leptospiraceae</taxon>
        <taxon>Leptospira</taxon>
    </lineage>
</organism>